<dbReference type="EMBL" id="CP049933">
    <property type="protein sequence ID" value="QIM17597.1"/>
    <property type="molecule type" value="Genomic_DNA"/>
</dbReference>
<keyword evidence="2" id="KW-1185">Reference proteome</keyword>
<name>A0ABX6JTK3_9MICO</name>
<organism evidence="1 2">
    <name type="scientific">Leucobacter coleopterorum</name>
    <dbReference type="NCBI Taxonomy" id="2714933"/>
    <lineage>
        <taxon>Bacteria</taxon>
        <taxon>Bacillati</taxon>
        <taxon>Actinomycetota</taxon>
        <taxon>Actinomycetes</taxon>
        <taxon>Micrococcales</taxon>
        <taxon>Microbacteriaceae</taxon>
        <taxon>Leucobacter</taxon>
    </lineage>
</organism>
<proteinExistence type="predicted"/>
<protein>
    <submittedName>
        <fullName evidence="1">Uncharacterized protein</fullName>
    </submittedName>
</protein>
<dbReference type="RefSeq" id="WP_166328288.1">
    <property type="nucleotide sequence ID" value="NZ_CP049933.1"/>
</dbReference>
<sequence length="76" mass="8591">MSAVEANAAKLLLAHGRDLEPGLRQDLEVISKASIGAMVKLGELYAARHLDERIEIAQQREMERGRTPNFRMTMER</sequence>
<dbReference type="Proteomes" id="UP000503441">
    <property type="component" value="Chromosome"/>
</dbReference>
<reference evidence="1 2" key="1">
    <citation type="submission" date="2020-03" db="EMBL/GenBank/DDBJ databases">
        <title>Leucobacter sp. nov., isolated from beetles.</title>
        <authorList>
            <person name="Hyun D.-W."/>
            <person name="Bae J.-W."/>
        </authorList>
    </citation>
    <scope>NUCLEOTIDE SEQUENCE [LARGE SCALE GENOMIC DNA]</scope>
    <source>
        <strain evidence="1 2">HDW9A</strain>
    </source>
</reference>
<gene>
    <name evidence="1" type="ORF">G7066_00695</name>
</gene>
<evidence type="ECO:0000313" key="2">
    <source>
        <dbReference type="Proteomes" id="UP000503441"/>
    </source>
</evidence>
<evidence type="ECO:0000313" key="1">
    <source>
        <dbReference type="EMBL" id="QIM17597.1"/>
    </source>
</evidence>
<accession>A0ABX6JTK3</accession>